<dbReference type="EC" id="2.3.1.5" evidence="2"/>
<dbReference type="AlphaFoldDB" id="A0A9Q1BZX7"/>
<comment type="similarity">
    <text evidence="1">Belongs to the arylamine N-acetyltransferase family.</text>
</comment>
<reference evidence="3" key="1">
    <citation type="submission" date="2021-10" db="EMBL/GenBank/DDBJ databases">
        <title>Tropical sea cucumber genome reveals ecological adaptation and Cuvierian tubules defense mechanism.</title>
        <authorList>
            <person name="Chen T."/>
        </authorList>
    </citation>
    <scope>NUCLEOTIDE SEQUENCE</scope>
    <source>
        <strain evidence="3">Nanhai2018</strain>
        <tissue evidence="3">Muscle</tissue>
    </source>
</reference>
<dbReference type="InterPro" id="IPR053710">
    <property type="entry name" value="Arylamine_NAT_domain_sf"/>
</dbReference>
<organism evidence="3 4">
    <name type="scientific">Holothuria leucospilota</name>
    <name type="common">Black long sea cucumber</name>
    <name type="synonym">Mertensiothuria leucospilota</name>
    <dbReference type="NCBI Taxonomy" id="206669"/>
    <lineage>
        <taxon>Eukaryota</taxon>
        <taxon>Metazoa</taxon>
        <taxon>Echinodermata</taxon>
        <taxon>Eleutherozoa</taxon>
        <taxon>Echinozoa</taxon>
        <taxon>Holothuroidea</taxon>
        <taxon>Aspidochirotacea</taxon>
        <taxon>Aspidochirotida</taxon>
        <taxon>Holothuriidae</taxon>
        <taxon>Holothuria</taxon>
    </lineage>
</organism>
<sequence>MEVYKHLCHTARAATLWLVWKFKHKHPLLSDFKKKELFGSERVFSSNMTTQGKEVPYLLTKEEAFTFLDNSLGICRSQVHAGGKSLDFLNDVIKGIKKSLPFTNINLLAGKFPDLTPEDFKYHILSGQGGTCIWINPFTKVILEQLGHITYHIPGMNHPIIDRPIDKDTHISTIVCDISYPGSRHLVDPGMRYPLYTAVPLDFERESPVYTFHKFKIKFFKTKNDILLLCIPLAPDPDTPVICDSNGERWQLMLEYRLSKQVAWSTFIGKWQEYVKRGSIFSKPFDSLLFSTFLTEQLHVNIVCLDGQTHATFYNLKDDTTERVTMKKTELMDFFLEHYPQYSVKKLEKVFKFSKLI</sequence>
<proteinExistence type="inferred from homology"/>
<evidence type="ECO:0000313" key="4">
    <source>
        <dbReference type="Proteomes" id="UP001152320"/>
    </source>
</evidence>
<dbReference type="InterPro" id="IPR001447">
    <property type="entry name" value="Arylamine_N-AcTrfase"/>
</dbReference>
<dbReference type="Gene3D" id="3.30.2140.20">
    <property type="match status" value="1"/>
</dbReference>
<dbReference type="PANTHER" id="PTHR11786:SF0">
    <property type="entry name" value="ARYLAMINE N-ACETYLTRANSFERASE 4-RELATED"/>
    <property type="match status" value="1"/>
</dbReference>
<protein>
    <recommendedName>
        <fullName evidence="2">arylamine N-acetyltransferase</fullName>
        <ecNumber evidence="2">2.3.1.5</ecNumber>
    </recommendedName>
</protein>
<evidence type="ECO:0000313" key="3">
    <source>
        <dbReference type="EMBL" id="KAJ8036041.1"/>
    </source>
</evidence>
<evidence type="ECO:0000256" key="1">
    <source>
        <dbReference type="ARBA" id="ARBA00006547"/>
    </source>
</evidence>
<name>A0A9Q1BZX7_HOLLE</name>
<gene>
    <name evidence="3" type="ORF">HOLleu_19901</name>
</gene>
<dbReference type="EMBL" id="JAIZAY010000009">
    <property type="protein sequence ID" value="KAJ8036041.1"/>
    <property type="molecule type" value="Genomic_DNA"/>
</dbReference>
<dbReference type="GO" id="GO:0004060">
    <property type="term" value="F:arylamine N-acetyltransferase activity"/>
    <property type="evidence" value="ECO:0007669"/>
    <property type="project" value="UniProtKB-EC"/>
</dbReference>
<dbReference type="Proteomes" id="UP001152320">
    <property type="component" value="Chromosome 9"/>
</dbReference>
<comment type="caution">
    <text evidence="3">The sequence shown here is derived from an EMBL/GenBank/DDBJ whole genome shotgun (WGS) entry which is preliminary data.</text>
</comment>
<keyword evidence="4" id="KW-1185">Reference proteome</keyword>
<dbReference type="Pfam" id="PF00797">
    <property type="entry name" value="Acetyltransf_2"/>
    <property type="match status" value="1"/>
</dbReference>
<dbReference type="SUPFAM" id="SSF54001">
    <property type="entry name" value="Cysteine proteinases"/>
    <property type="match status" value="1"/>
</dbReference>
<dbReference type="PANTHER" id="PTHR11786">
    <property type="entry name" value="N-HYDROXYARYLAMINE O-ACETYLTRANSFERASE"/>
    <property type="match status" value="1"/>
</dbReference>
<evidence type="ECO:0000256" key="2">
    <source>
        <dbReference type="ARBA" id="ARBA00012701"/>
    </source>
</evidence>
<accession>A0A9Q1BZX7</accession>
<dbReference type="OrthoDB" id="10260017at2759"/>
<dbReference type="InterPro" id="IPR038765">
    <property type="entry name" value="Papain-like_cys_pep_sf"/>
</dbReference>